<evidence type="ECO:0000256" key="3">
    <source>
        <dbReference type="PROSITE-ProRule" id="PRU00284"/>
    </source>
</evidence>
<feature type="coiled-coil region" evidence="4">
    <location>
        <begin position="114"/>
        <end position="141"/>
    </location>
</feature>
<keyword evidence="1" id="KW-0145">Chemotaxis</keyword>
<dbReference type="Gene3D" id="6.10.340.10">
    <property type="match status" value="1"/>
</dbReference>
<dbReference type="CDD" id="cd11386">
    <property type="entry name" value="MCP_signal"/>
    <property type="match status" value="1"/>
</dbReference>
<dbReference type="PANTHER" id="PTHR43531:SF11">
    <property type="entry name" value="METHYL-ACCEPTING CHEMOTAXIS PROTEIN 3"/>
    <property type="match status" value="1"/>
</dbReference>
<dbReference type="CDD" id="cd06225">
    <property type="entry name" value="HAMP"/>
    <property type="match status" value="1"/>
</dbReference>
<evidence type="ECO:0000313" key="8">
    <source>
        <dbReference type="EMBL" id="XAM40865.1"/>
    </source>
</evidence>
<proteinExistence type="inferred from homology"/>
<reference evidence="8 9" key="1">
    <citation type="submission" date="2024-04" db="EMBL/GenBank/DDBJ databases">
        <title>Isolation and characterization of novel acetogenic strains of the genera Terrisporobacter and Acetoanaerobium.</title>
        <authorList>
            <person name="Boeer T."/>
            <person name="Schueler M.A."/>
            <person name="Lueschen A."/>
            <person name="Eysell L."/>
            <person name="Droege J."/>
            <person name="Heinemann M."/>
            <person name="Engelhardt L."/>
            <person name="Basen M."/>
            <person name="Daniel R."/>
        </authorList>
    </citation>
    <scope>NUCLEOTIDE SEQUENCE [LARGE SCALE GENOMIC DNA]</scope>
    <source>
        <strain evidence="8 9">ELB</strain>
    </source>
</reference>
<evidence type="ECO:0000313" key="9">
    <source>
        <dbReference type="Proteomes" id="UP001477947"/>
    </source>
</evidence>
<sequence>MKQFSLKEFDFKDMKIGKRLGMAFAIVLIMSTLACVYALNNLKKAGEMSHSIYTGPYQLTNQSMGLRRDLLSISRQINRGFALKEQEEPRKIILKDFESISERIGIINNTPTTNNVIKEDVKKLEKEISLVKEEYEEIYKETKKENFSGSLSDIDLSEYTALFDSCTQTSEEVYDEAEKAAKEYDGMVSSSVKKAAIIALVLLLIAIGIGIAVCIKITKKIKEPIEEIEIAANKMAEGDFNIDITYESQDELGVLSESMRKMSKEINVVVEDAVDILNEVSTGNFNIEPKVKYIGIFSHIENSLKKITNELSDTMSQIFAASQEVETASEQVASGAQMLSQGTTEQAGAIEELSATIVEISNKIKNTARNAGDANELSISAGQEVEEGNGKMKEMVNAMEKISFTSNEIGRIIKTIDDIAFQTNILALNAAVEAARAGEAGKGFAVVADEVRNLAAKSAEAAKNTATLIENSIKAVDNGSLIVDNTAESLQRIIDKIYQVIVLIDDIAKGSDEESNAITQVTLGVEQISQVVQTNSATSEESAAASEELSGQAQLLKSLIDRFNLKEDSNFNDTINFEDNLNINNNSLNF</sequence>
<dbReference type="PANTHER" id="PTHR43531">
    <property type="entry name" value="PROTEIN ICFG"/>
    <property type="match status" value="1"/>
</dbReference>
<dbReference type="RefSeq" id="WP_206924645.1">
    <property type="nucleotide sequence ID" value="NZ_CP154622.1"/>
</dbReference>
<keyword evidence="4" id="KW-0175">Coiled coil</keyword>
<dbReference type="PRINTS" id="PR00260">
    <property type="entry name" value="CHEMTRNSDUCR"/>
</dbReference>
<feature type="domain" description="Methyl-accepting transducer" evidence="6">
    <location>
        <begin position="321"/>
        <end position="550"/>
    </location>
</feature>
<keyword evidence="5" id="KW-1133">Transmembrane helix</keyword>
<dbReference type="PROSITE" id="PS51257">
    <property type="entry name" value="PROKAR_LIPOPROTEIN"/>
    <property type="match status" value="1"/>
</dbReference>
<dbReference type="InterPro" id="IPR004089">
    <property type="entry name" value="MCPsignal_dom"/>
</dbReference>
<evidence type="ECO:0000256" key="4">
    <source>
        <dbReference type="SAM" id="Coils"/>
    </source>
</evidence>
<dbReference type="InterPro" id="IPR003660">
    <property type="entry name" value="HAMP_dom"/>
</dbReference>
<gene>
    <name evidence="8" type="ORF">TPELB_11750</name>
</gene>
<dbReference type="Pfam" id="PF00672">
    <property type="entry name" value="HAMP"/>
    <property type="match status" value="1"/>
</dbReference>
<dbReference type="Pfam" id="PF00015">
    <property type="entry name" value="MCPsignal"/>
    <property type="match status" value="1"/>
</dbReference>
<evidence type="ECO:0000259" key="7">
    <source>
        <dbReference type="PROSITE" id="PS50885"/>
    </source>
</evidence>
<dbReference type="InterPro" id="IPR051310">
    <property type="entry name" value="MCP_chemotaxis"/>
</dbReference>
<dbReference type="InterPro" id="IPR004090">
    <property type="entry name" value="Chemotax_Me-accpt_rcpt"/>
</dbReference>
<evidence type="ECO:0000256" key="1">
    <source>
        <dbReference type="ARBA" id="ARBA00022500"/>
    </source>
</evidence>
<keyword evidence="3" id="KW-0807">Transducer</keyword>
<evidence type="ECO:0000259" key="6">
    <source>
        <dbReference type="PROSITE" id="PS50111"/>
    </source>
</evidence>
<dbReference type="EMBL" id="CP154622">
    <property type="protein sequence ID" value="XAM40865.1"/>
    <property type="molecule type" value="Genomic_DNA"/>
</dbReference>
<evidence type="ECO:0008006" key="10">
    <source>
        <dbReference type="Google" id="ProtNLM"/>
    </source>
</evidence>
<feature type="transmembrane region" description="Helical" evidence="5">
    <location>
        <begin position="195"/>
        <end position="215"/>
    </location>
</feature>
<dbReference type="SUPFAM" id="SSF58104">
    <property type="entry name" value="Methyl-accepting chemotaxis protein (MCP) signaling domain"/>
    <property type="match status" value="1"/>
</dbReference>
<dbReference type="PROSITE" id="PS50111">
    <property type="entry name" value="CHEMOTAXIS_TRANSDUC_2"/>
    <property type="match status" value="1"/>
</dbReference>
<organism evidence="8 9">
    <name type="scientific">Terrisporobacter petrolearius</name>
    <dbReference type="NCBI Taxonomy" id="1460447"/>
    <lineage>
        <taxon>Bacteria</taxon>
        <taxon>Bacillati</taxon>
        <taxon>Bacillota</taxon>
        <taxon>Clostridia</taxon>
        <taxon>Peptostreptococcales</taxon>
        <taxon>Peptostreptococcaceae</taxon>
        <taxon>Terrisporobacter</taxon>
    </lineage>
</organism>
<dbReference type="PROSITE" id="PS50885">
    <property type="entry name" value="HAMP"/>
    <property type="match status" value="1"/>
</dbReference>
<dbReference type="Gene3D" id="1.10.287.950">
    <property type="entry name" value="Methyl-accepting chemotaxis protein"/>
    <property type="match status" value="1"/>
</dbReference>
<dbReference type="Proteomes" id="UP001477947">
    <property type="component" value="Chromosome"/>
</dbReference>
<evidence type="ECO:0000256" key="2">
    <source>
        <dbReference type="ARBA" id="ARBA00029447"/>
    </source>
</evidence>
<accession>A0ABZ3FAY7</accession>
<name>A0ABZ3FAY7_9FIRM</name>
<dbReference type="SMART" id="SM00304">
    <property type="entry name" value="HAMP"/>
    <property type="match status" value="1"/>
</dbReference>
<feature type="domain" description="HAMP" evidence="7">
    <location>
        <begin position="219"/>
        <end position="271"/>
    </location>
</feature>
<dbReference type="SMART" id="SM00283">
    <property type="entry name" value="MA"/>
    <property type="match status" value="1"/>
</dbReference>
<keyword evidence="5" id="KW-0812">Transmembrane</keyword>
<evidence type="ECO:0000256" key="5">
    <source>
        <dbReference type="SAM" id="Phobius"/>
    </source>
</evidence>
<protein>
    <recommendedName>
        <fullName evidence="10">Methyl-accepting chemotaxis protein</fullName>
    </recommendedName>
</protein>
<feature type="transmembrane region" description="Helical" evidence="5">
    <location>
        <begin position="20"/>
        <end position="39"/>
    </location>
</feature>
<keyword evidence="5" id="KW-0472">Membrane</keyword>
<comment type="similarity">
    <text evidence="2">Belongs to the methyl-accepting chemotaxis (MCP) protein family.</text>
</comment>
<keyword evidence="9" id="KW-1185">Reference proteome</keyword>